<dbReference type="EMBL" id="JAFBRM010000008">
    <property type="protein sequence ID" value="MBM1715660.1"/>
    <property type="molecule type" value="Genomic_DNA"/>
</dbReference>
<evidence type="ECO:0000313" key="2">
    <source>
        <dbReference type="EMBL" id="MBM1715660.1"/>
    </source>
</evidence>
<keyword evidence="3" id="KW-1185">Reference proteome</keyword>
<proteinExistence type="predicted"/>
<protein>
    <submittedName>
        <fullName evidence="2">Uncharacterized protein</fullName>
    </submittedName>
</protein>
<feature type="transmembrane region" description="Helical" evidence="1">
    <location>
        <begin position="38"/>
        <end position="60"/>
    </location>
</feature>
<keyword evidence="1" id="KW-1133">Transmembrane helix</keyword>
<reference evidence="2 3" key="1">
    <citation type="submission" date="2021-01" db="EMBL/GenBank/DDBJ databases">
        <title>Diatom-associated Roseobacters Show Island Model of Population Structure.</title>
        <authorList>
            <person name="Qu L."/>
            <person name="Feng X."/>
            <person name="Chen Y."/>
            <person name="Li L."/>
            <person name="Wang X."/>
            <person name="Hu Z."/>
            <person name="Wang H."/>
            <person name="Luo H."/>
        </authorList>
    </citation>
    <scope>NUCLEOTIDE SEQUENCE [LARGE SCALE GENOMIC DNA]</scope>
    <source>
        <strain evidence="2 3">TR60-84</strain>
    </source>
</reference>
<keyword evidence="1" id="KW-0812">Transmembrane</keyword>
<dbReference type="Proteomes" id="UP000732193">
    <property type="component" value="Unassembled WGS sequence"/>
</dbReference>
<name>A0AAE2W184_9RHOB</name>
<organism evidence="2 3">
    <name type="scientific">Sulfitobacter geojensis</name>
    <dbReference type="NCBI Taxonomy" id="1342299"/>
    <lineage>
        <taxon>Bacteria</taxon>
        <taxon>Pseudomonadati</taxon>
        <taxon>Pseudomonadota</taxon>
        <taxon>Alphaproteobacteria</taxon>
        <taxon>Rhodobacterales</taxon>
        <taxon>Roseobacteraceae</taxon>
        <taxon>Sulfitobacter</taxon>
    </lineage>
</organism>
<gene>
    <name evidence="2" type="ORF">JQV55_18970</name>
</gene>
<accession>A0AAE2W184</accession>
<comment type="caution">
    <text evidence="2">The sequence shown here is derived from an EMBL/GenBank/DDBJ whole genome shotgun (WGS) entry which is preliminary data.</text>
</comment>
<evidence type="ECO:0000313" key="3">
    <source>
        <dbReference type="Proteomes" id="UP000732193"/>
    </source>
</evidence>
<dbReference type="AlphaFoldDB" id="A0AAE2W184"/>
<dbReference type="RefSeq" id="WP_203243408.1">
    <property type="nucleotide sequence ID" value="NZ_JAFBRH010000004.1"/>
</dbReference>
<evidence type="ECO:0000256" key="1">
    <source>
        <dbReference type="SAM" id="Phobius"/>
    </source>
</evidence>
<keyword evidence="1" id="KW-0472">Membrane</keyword>
<sequence>MSDNYLLSVLSITVLSFLGSLGFQRVYSGDNWLLRHSTVLIGVLLVLFGATFSAINGYGLDKLPETYFGKPIAKLLGFEVFSGSPTADVSEPEIQPWLYQSGLVGGAFATQIDGRRAVFVLNCEARSPTPYLSLSLYLPDFIENQTNIIAGLDAEFRKRCAGPTLTA</sequence>